<feature type="compositionally biased region" description="Polar residues" evidence="1">
    <location>
        <begin position="54"/>
        <end position="65"/>
    </location>
</feature>
<organism evidence="2 3">
    <name type="scientific">Anopheles albimanus</name>
    <name type="common">New world malaria mosquito</name>
    <dbReference type="NCBI Taxonomy" id="7167"/>
    <lineage>
        <taxon>Eukaryota</taxon>
        <taxon>Metazoa</taxon>
        <taxon>Ecdysozoa</taxon>
        <taxon>Arthropoda</taxon>
        <taxon>Hexapoda</taxon>
        <taxon>Insecta</taxon>
        <taxon>Pterygota</taxon>
        <taxon>Neoptera</taxon>
        <taxon>Endopterygota</taxon>
        <taxon>Diptera</taxon>
        <taxon>Nematocera</taxon>
        <taxon>Culicoidea</taxon>
        <taxon>Culicidae</taxon>
        <taxon>Anophelinae</taxon>
        <taxon>Anopheles</taxon>
    </lineage>
</organism>
<evidence type="ECO:0000256" key="1">
    <source>
        <dbReference type="SAM" id="MobiDB-lite"/>
    </source>
</evidence>
<dbReference type="EnsemblMetazoa" id="AALB014823-RA">
    <property type="protein sequence ID" value="AALB014823-PA"/>
    <property type="gene ID" value="AALB014823"/>
</dbReference>
<name>A0A182FYZ7_ANOAL</name>
<evidence type="ECO:0000313" key="2">
    <source>
        <dbReference type="EnsemblMetazoa" id="AALB014823-PA"/>
    </source>
</evidence>
<reference evidence="2" key="2">
    <citation type="submission" date="2022-08" db="UniProtKB">
        <authorList>
            <consortium name="EnsemblMetazoa"/>
        </authorList>
    </citation>
    <scope>IDENTIFICATION</scope>
    <source>
        <strain evidence="2">STECLA/ALBI9_A</strain>
    </source>
</reference>
<sequence>VGKFAPRPQPLLGIGPSILASHVVAVVPWPCHTSNRAPHTKRKTPCSPPPFTVGPTSTRRTPFSGTRLCTSRRHIAHRCPVRSIT</sequence>
<evidence type="ECO:0000313" key="3">
    <source>
        <dbReference type="Proteomes" id="UP000069272"/>
    </source>
</evidence>
<accession>A0A182FYZ7</accession>
<reference evidence="2 3" key="1">
    <citation type="journal article" date="2017" name="G3 (Bethesda)">
        <title>The Physical Genome Mapping of Anopheles albimanus Corrected Scaffold Misassemblies and Identified Interarm Rearrangements in Genus Anopheles.</title>
        <authorList>
            <person name="Artemov G.N."/>
            <person name="Peery A.N."/>
            <person name="Jiang X."/>
            <person name="Tu Z."/>
            <person name="Stegniy V.N."/>
            <person name="Sharakhova M.V."/>
            <person name="Sharakhov I.V."/>
        </authorList>
    </citation>
    <scope>NUCLEOTIDE SEQUENCE [LARGE SCALE GENOMIC DNA]</scope>
    <source>
        <strain evidence="2 3">ALBI9_A</strain>
    </source>
</reference>
<dbReference type="Proteomes" id="UP000069272">
    <property type="component" value="Chromosome 2R"/>
</dbReference>
<proteinExistence type="predicted"/>
<protein>
    <submittedName>
        <fullName evidence="2">Uncharacterized protein</fullName>
    </submittedName>
</protein>
<keyword evidence="3" id="KW-1185">Reference proteome</keyword>
<feature type="region of interest" description="Disordered" evidence="1">
    <location>
        <begin position="34"/>
        <end position="65"/>
    </location>
</feature>
<dbReference type="AlphaFoldDB" id="A0A182FYZ7"/>